<name>A0ABC8VNK0_9POAL</name>
<keyword evidence="2" id="KW-0472">Membrane</keyword>
<evidence type="ECO:0000256" key="1">
    <source>
        <dbReference type="SAM" id="MobiDB-lite"/>
    </source>
</evidence>
<evidence type="ECO:0000313" key="3">
    <source>
        <dbReference type="EMBL" id="CAL4894228.1"/>
    </source>
</evidence>
<reference evidence="3" key="1">
    <citation type="submission" date="2024-10" db="EMBL/GenBank/DDBJ databases">
        <authorList>
            <person name="Ryan C."/>
        </authorList>
    </citation>
    <scope>NUCLEOTIDE SEQUENCE [LARGE SCALE GENOMIC DNA]</scope>
</reference>
<organism evidence="3 4">
    <name type="scientific">Urochloa decumbens</name>
    <dbReference type="NCBI Taxonomy" id="240449"/>
    <lineage>
        <taxon>Eukaryota</taxon>
        <taxon>Viridiplantae</taxon>
        <taxon>Streptophyta</taxon>
        <taxon>Embryophyta</taxon>
        <taxon>Tracheophyta</taxon>
        <taxon>Spermatophyta</taxon>
        <taxon>Magnoliopsida</taxon>
        <taxon>Liliopsida</taxon>
        <taxon>Poales</taxon>
        <taxon>Poaceae</taxon>
        <taxon>PACMAD clade</taxon>
        <taxon>Panicoideae</taxon>
        <taxon>Panicodae</taxon>
        <taxon>Paniceae</taxon>
        <taxon>Melinidinae</taxon>
        <taxon>Urochloa</taxon>
    </lineage>
</organism>
<feature type="compositionally biased region" description="Basic and acidic residues" evidence="1">
    <location>
        <begin position="10"/>
        <end position="34"/>
    </location>
</feature>
<feature type="region of interest" description="Disordered" evidence="1">
    <location>
        <begin position="1"/>
        <end position="47"/>
    </location>
</feature>
<accession>A0ABC8VNK0</accession>
<keyword evidence="2" id="KW-0812">Transmembrane</keyword>
<evidence type="ECO:0000256" key="2">
    <source>
        <dbReference type="SAM" id="Phobius"/>
    </source>
</evidence>
<gene>
    <name evidence="3" type="ORF">URODEC1_LOCUS5280</name>
</gene>
<proteinExistence type="predicted"/>
<evidence type="ECO:0000313" key="4">
    <source>
        <dbReference type="Proteomes" id="UP001497457"/>
    </source>
</evidence>
<dbReference type="AlphaFoldDB" id="A0ABC8VNK0"/>
<sequence>MQLDDADAGDVGKEKDARPPCGMTRDDSGRRQWEKDDDDALGGALAEFRGGAPAPAADDADALLGATLLFTPPAAGSPAADGDAGHHVESDAEARNVTRWDRDASSGAAALLRLALLVSFVMAGGGGSGLFLERLGRRKHEHLRTPPPAAGSVAPLATLGRRGDDGGRALLLCRGSVVRGARGTFSLAEAIVGAY</sequence>
<protein>
    <submittedName>
        <fullName evidence="3">Uncharacterized protein</fullName>
    </submittedName>
</protein>
<dbReference type="Proteomes" id="UP001497457">
    <property type="component" value="Chromosome 10rd"/>
</dbReference>
<feature type="transmembrane region" description="Helical" evidence="2">
    <location>
        <begin position="110"/>
        <end position="132"/>
    </location>
</feature>
<keyword evidence="2" id="KW-1133">Transmembrane helix</keyword>
<keyword evidence="4" id="KW-1185">Reference proteome</keyword>
<dbReference type="EMBL" id="OZ075120">
    <property type="protein sequence ID" value="CAL4894228.1"/>
    <property type="molecule type" value="Genomic_DNA"/>
</dbReference>